<feature type="compositionally biased region" description="Basic and acidic residues" evidence="1">
    <location>
        <begin position="233"/>
        <end position="245"/>
    </location>
</feature>
<reference evidence="3 4" key="1">
    <citation type="submission" date="2015-03" db="EMBL/GenBank/DDBJ databases">
        <title>RNA-seq based gene annotation and comparative genomics of four Zymoseptoria species reveal species-specific pathogenicity related genes and transposable element activity.</title>
        <authorList>
            <person name="Grandaubert J."/>
            <person name="Bhattacharyya A."/>
            <person name="Stukenbrock E.H."/>
        </authorList>
    </citation>
    <scope>NUCLEOTIDE SEQUENCE [LARGE SCALE GENOMIC DNA]</scope>
    <source>
        <strain evidence="3 4">Zb18110</strain>
    </source>
</reference>
<feature type="region of interest" description="Disordered" evidence="1">
    <location>
        <begin position="174"/>
        <end position="245"/>
    </location>
</feature>
<organism evidence="3 4">
    <name type="scientific">Zymoseptoria brevis</name>
    <dbReference type="NCBI Taxonomy" id="1047168"/>
    <lineage>
        <taxon>Eukaryota</taxon>
        <taxon>Fungi</taxon>
        <taxon>Dikarya</taxon>
        <taxon>Ascomycota</taxon>
        <taxon>Pezizomycotina</taxon>
        <taxon>Dothideomycetes</taxon>
        <taxon>Dothideomycetidae</taxon>
        <taxon>Mycosphaerellales</taxon>
        <taxon>Mycosphaerellaceae</taxon>
        <taxon>Zymoseptoria</taxon>
    </lineage>
</organism>
<accession>A0A0F4GHG9</accession>
<comment type="caution">
    <text evidence="3">The sequence shown here is derived from an EMBL/GenBank/DDBJ whole genome shotgun (WGS) entry which is preliminary data.</text>
</comment>
<evidence type="ECO:0000313" key="4">
    <source>
        <dbReference type="Proteomes" id="UP000033647"/>
    </source>
</evidence>
<dbReference type="Proteomes" id="UP000033647">
    <property type="component" value="Unassembled WGS sequence"/>
</dbReference>
<name>A0A0F4GHG9_9PEZI</name>
<keyword evidence="2" id="KW-0732">Signal</keyword>
<gene>
    <name evidence="3" type="ORF">TI39_contig4100g00028</name>
</gene>
<evidence type="ECO:0000256" key="1">
    <source>
        <dbReference type="SAM" id="MobiDB-lite"/>
    </source>
</evidence>
<feature type="signal peptide" evidence="2">
    <location>
        <begin position="1"/>
        <end position="21"/>
    </location>
</feature>
<feature type="region of interest" description="Disordered" evidence="1">
    <location>
        <begin position="129"/>
        <end position="155"/>
    </location>
</feature>
<dbReference type="OrthoDB" id="3641224at2759"/>
<protein>
    <submittedName>
        <fullName evidence="3">Uncharacterized protein</fullName>
    </submittedName>
</protein>
<sequence>MHCEFILVALMMLAETPELQSHLSMEWLNRNGIFAANTGLITRFKRMTPGIAISKRNCPICFKVCSIAASMGILKGATELVLPGYHSTHNEVEIPPFTPAEVANKVVTHMKTEAAQAMVRIMDQHRSLSADAASVGSHPNSDNSDDILPNEPLPYIDNPGVQVDIGVVQWPSSPPKEAILGPTPNLSMPPNYKPGQSPERTRKAGEELEGGAPETSRPRYDDSVEPDASGKASDGKKLDVEMKTD</sequence>
<feature type="chain" id="PRO_5002468423" evidence="2">
    <location>
        <begin position="22"/>
        <end position="245"/>
    </location>
</feature>
<proteinExistence type="predicted"/>
<dbReference type="EMBL" id="LAFY01004060">
    <property type="protein sequence ID" value="KJX95635.1"/>
    <property type="molecule type" value="Genomic_DNA"/>
</dbReference>
<dbReference type="AlphaFoldDB" id="A0A0F4GHG9"/>
<keyword evidence="4" id="KW-1185">Reference proteome</keyword>
<evidence type="ECO:0000313" key="3">
    <source>
        <dbReference type="EMBL" id="KJX95635.1"/>
    </source>
</evidence>
<evidence type="ECO:0000256" key="2">
    <source>
        <dbReference type="SAM" id="SignalP"/>
    </source>
</evidence>